<dbReference type="CDD" id="cd06962">
    <property type="entry name" value="NR_DBD_FXR"/>
    <property type="match status" value="1"/>
</dbReference>
<dbReference type="OrthoDB" id="5837785at2759"/>
<dbReference type="GeneID" id="108712389"/>
<dbReference type="GO" id="GO:0045944">
    <property type="term" value="P:positive regulation of transcription by RNA polymerase II"/>
    <property type="evidence" value="ECO:0000318"/>
    <property type="project" value="GO_Central"/>
</dbReference>
<reference evidence="30" key="2">
    <citation type="submission" date="2025-08" db="UniProtKB">
        <authorList>
            <consortium name="RefSeq"/>
        </authorList>
    </citation>
    <scope>IDENTIFICATION</scope>
    <source>
        <strain evidence="30">J_2021</strain>
        <tissue evidence="30">Erythrocytes</tissue>
    </source>
</reference>
<evidence type="ECO:0000256" key="6">
    <source>
        <dbReference type="ARBA" id="ARBA00022553"/>
    </source>
</evidence>
<evidence type="ECO:0000256" key="10">
    <source>
        <dbReference type="ARBA" id="ARBA00022833"/>
    </source>
</evidence>
<dbReference type="GO" id="GO:0030522">
    <property type="term" value="P:intracellular receptor signaling pathway"/>
    <property type="evidence" value="ECO:0000318"/>
    <property type="project" value="GO_Central"/>
</dbReference>
<feature type="compositionally biased region" description="Basic and acidic residues" evidence="26">
    <location>
        <begin position="225"/>
        <end position="236"/>
    </location>
</feature>
<dbReference type="KEGG" id="xla:108712389"/>
<dbReference type="GO" id="GO:0008270">
    <property type="term" value="F:zinc ion binding"/>
    <property type="evidence" value="ECO:0007669"/>
    <property type="project" value="UniProtKB-KW"/>
</dbReference>
<keyword evidence="8 25" id="KW-0479">Metal-binding</keyword>
<keyword evidence="6" id="KW-0597">Phosphoprotein</keyword>
<gene>
    <name evidence="30" type="primary">LOC108712389</name>
</gene>
<dbReference type="InterPro" id="IPR001723">
    <property type="entry name" value="Nuclear_hrmn_rcpt"/>
</dbReference>
<evidence type="ECO:0000256" key="14">
    <source>
        <dbReference type="ARBA" id="ARBA00023015"/>
    </source>
</evidence>
<evidence type="ECO:0000256" key="2">
    <source>
        <dbReference type="ARBA" id="ARBA00008092"/>
    </source>
</evidence>
<keyword evidence="17 25" id="KW-0804">Transcription</keyword>
<evidence type="ECO:0000256" key="17">
    <source>
        <dbReference type="ARBA" id="ARBA00023163"/>
    </source>
</evidence>
<keyword evidence="5" id="KW-1017">Isopeptide bond</keyword>
<keyword evidence="11" id="KW-0832">Ubl conjugation</keyword>
<dbReference type="SMART" id="SM00430">
    <property type="entry name" value="HOLI"/>
    <property type="match status" value="1"/>
</dbReference>
<dbReference type="CTD" id="108712389"/>
<evidence type="ECO:0000256" key="15">
    <source>
        <dbReference type="ARBA" id="ARBA00023125"/>
    </source>
</evidence>
<dbReference type="GO" id="GO:0030154">
    <property type="term" value="P:cell differentiation"/>
    <property type="evidence" value="ECO:0000318"/>
    <property type="project" value="GO_Central"/>
</dbReference>
<dbReference type="GO" id="GO:0038186">
    <property type="term" value="F:bile acid nuclear receptor activity"/>
    <property type="evidence" value="ECO:0007669"/>
    <property type="project" value="UniProtKB-ARBA"/>
</dbReference>
<comment type="subcellular location">
    <subcellularLocation>
        <location evidence="1 25">Nucleus</location>
    </subcellularLocation>
</comment>
<dbReference type="GO" id="GO:0038185">
    <property type="term" value="P:nuclear receptor-mediated bile acid signaling pathway"/>
    <property type="evidence" value="ECO:0007669"/>
    <property type="project" value="UniProtKB-ARBA"/>
</dbReference>
<feature type="domain" description="Nuclear receptor" evidence="27">
    <location>
        <begin position="130"/>
        <end position="205"/>
    </location>
</feature>
<accession>A0A8J1MTD4</accession>
<dbReference type="PROSITE" id="PS00031">
    <property type="entry name" value="NUCLEAR_REC_DBD_1"/>
    <property type="match status" value="1"/>
</dbReference>
<evidence type="ECO:0000256" key="20">
    <source>
        <dbReference type="ARBA" id="ARBA00023242"/>
    </source>
</evidence>
<dbReference type="Pfam" id="PF00105">
    <property type="entry name" value="zf-C4"/>
    <property type="match status" value="1"/>
</dbReference>
<dbReference type="PROSITE" id="PS51030">
    <property type="entry name" value="NUCLEAR_REC_DBD_2"/>
    <property type="match status" value="1"/>
</dbReference>
<dbReference type="GO" id="GO:0070328">
    <property type="term" value="P:triglyceride homeostasis"/>
    <property type="evidence" value="ECO:0007669"/>
    <property type="project" value="UniProtKB-ARBA"/>
</dbReference>
<dbReference type="Gene3D" id="1.10.565.10">
    <property type="entry name" value="Retinoid X Receptor"/>
    <property type="match status" value="1"/>
</dbReference>
<evidence type="ECO:0000256" key="18">
    <source>
        <dbReference type="ARBA" id="ARBA00023170"/>
    </source>
</evidence>
<keyword evidence="3" id="KW-0488">Methylation</keyword>
<dbReference type="Proteomes" id="UP000186698">
    <property type="component" value="Chromosome 3S"/>
</dbReference>
<dbReference type="InterPro" id="IPR013088">
    <property type="entry name" value="Znf_NHR/GATA"/>
</dbReference>
<evidence type="ECO:0000256" key="12">
    <source>
        <dbReference type="ARBA" id="ARBA00022859"/>
    </source>
</evidence>
<evidence type="ECO:0000256" key="4">
    <source>
        <dbReference type="ARBA" id="ARBA00022491"/>
    </source>
</evidence>
<dbReference type="PRINTS" id="PR00398">
    <property type="entry name" value="STRDHORMONER"/>
</dbReference>
<evidence type="ECO:0000256" key="25">
    <source>
        <dbReference type="RuleBase" id="RU004334"/>
    </source>
</evidence>
<evidence type="ECO:0000256" key="7">
    <source>
        <dbReference type="ARBA" id="ARBA00022588"/>
    </source>
</evidence>
<dbReference type="GO" id="GO:0032052">
    <property type="term" value="F:bile acid binding"/>
    <property type="evidence" value="ECO:0000318"/>
    <property type="project" value="GO_Central"/>
</dbReference>
<keyword evidence="29" id="KW-1185">Reference proteome</keyword>
<keyword evidence="15 25" id="KW-0238">DNA-binding</keyword>
<dbReference type="PANTHER" id="PTHR24082:SF155">
    <property type="entry name" value="BILE ACID RECEPTOR"/>
    <property type="match status" value="1"/>
</dbReference>
<dbReference type="RefSeq" id="XP_041444608.1">
    <property type="nucleotide sequence ID" value="XM_041588674.1"/>
</dbReference>
<feature type="compositionally biased region" description="Polar residues" evidence="26">
    <location>
        <begin position="237"/>
        <end position="247"/>
    </location>
</feature>
<evidence type="ECO:0000256" key="5">
    <source>
        <dbReference type="ARBA" id="ARBA00022499"/>
    </source>
</evidence>
<evidence type="ECO:0000256" key="13">
    <source>
        <dbReference type="ARBA" id="ARBA00022990"/>
    </source>
</evidence>
<keyword evidence="13" id="KW-0007">Acetylation</keyword>
<protein>
    <recommendedName>
        <fullName evidence="21">Bile acid receptor</fullName>
    </recommendedName>
    <alternativeName>
        <fullName evidence="23">Farnesoid X-activated receptor</fullName>
    </alternativeName>
    <alternativeName>
        <fullName evidence="22">Farnesol receptor HRR-1</fullName>
    </alternativeName>
    <alternativeName>
        <fullName evidence="24">Nuclear receptor subfamily 1 group H member 4</fullName>
    </alternativeName>
</protein>
<evidence type="ECO:0000256" key="22">
    <source>
        <dbReference type="ARBA" id="ARBA00076147"/>
    </source>
</evidence>
<keyword evidence="10 25" id="KW-0862">Zinc</keyword>
<dbReference type="InterPro" id="IPR035500">
    <property type="entry name" value="NHR-like_dom_sf"/>
</dbReference>
<dbReference type="GO" id="GO:0006954">
    <property type="term" value="P:inflammatory response"/>
    <property type="evidence" value="ECO:0007669"/>
    <property type="project" value="UniProtKB-KW"/>
</dbReference>
<feature type="domain" description="NR LBD" evidence="28">
    <location>
        <begin position="254"/>
        <end position="479"/>
    </location>
</feature>
<dbReference type="SUPFAM" id="SSF48508">
    <property type="entry name" value="Nuclear receptor ligand-binding domain"/>
    <property type="match status" value="1"/>
</dbReference>
<dbReference type="GO" id="GO:0000122">
    <property type="term" value="P:negative regulation of transcription by RNA polymerase II"/>
    <property type="evidence" value="ECO:0000318"/>
    <property type="project" value="GO_Central"/>
</dbReference>
<keyword evidence="20 25" id="KW-0539">Nucleus</keyword>
<organism evidence="29 30">
    <name type="scientific">Xenopus laevis</name>
    <name type="common">African clawed frog</name>
    <dbReference type="NCBI Taxonomy" id="8355"/>
    <lineage>
        <taxon>Eukaryota</taxon>
        <taxon>Metazoa</taxon>
        <taxon>Chordata</taxon>
        <taxon>Craniata</taxon>
        <taxon>Vertebrata</taxon>
        <taxon>Euteleostomi</taxon>
        <taxon>Amphibia</taxon>
        <taxon>Batrachia</taxon>
        <taxon>Anura</taxon>
        <taxon>Pipoidea</taxon>
        <taxon>Pipidae</taxon>
        <taxon>Xenopodinae</taxon>
        <taxon>Xenopus</taxon>
        <taxon>Xenopus</taxon>
    </lineage>
</organism>
<evidence type="ECO:0000256" key="16">
    <source>
        <dbReference type="ARBA" id="ARBA00023159"/>
    </source>
</evidence>
<dbReference type="Gene3D" id="3.30.50.10">
    <property type="entry name" value="Erythroid Transcription Factor GATA-1, subunit A"/>
    <property type="match status" value="1"/>
</dbReference>
<dbReference type="PRINTS" id="PR00047">
    <property type="entry name" value="STROIDFINGER"/>
</dbReference>
<evidence type="ECO:0000256" key="3">
    <source>
        <dbReference type="ARBA" id="ARBA00022481"/>
    </source>
</evidence>
<dbReference type="PANTHER" id="PTHR24082">
    <property type="entry name" value="NUCLEAR HORMONE RECEPTOR"/>
    <property type="match status" value="1"/>
</dbReference>
<dbReference type="PROSITE" id="PS51843">
    <property type="entry name" value="NR_LBD"/>
    <property type="match status" value="1"/>
</dbReference>
<dbReference type="GO" id="GO:0005634">
    <property type="term" value="C:nucleus"/>
    <property type="evidence" value="ECO:0000318"/>
    <property type="project" value="GO_Central"/>
</dbReference>
<comment type="similarity">
    <text evidence="2">Belongs to the nuclear hormone receptor family. NR1 subfamily.</text>
</comment>
<keyword evidence="7" id="KW-0399">Innate immunity</keyword>
<dbReference type="GO" id="GO:0045087">
    <property type="term" value="P:innate immune response"/>
    <property type="evidence" value="ECO:0007669"/>
    <property type="project" value="UniProtKB-KW"/>
</dbReference>
<evidence type="ECO:0000259" key="27">
    <source>
        <dbReference type="PROSITE" id="PS51030"/>
    </source>
</evidence>
<proteinExistence type="inferred from homology"/>
<name>A0A8J1MTD4_XENLA</name>
<dbReference type="AlphaFoldDB" id="A0A8J1MTD4"/>
<dbReference type="InterPro" id="IPR001628">
    <property type="entry name" value="Znf_hrmn_rcpt"/>
</dbReference>
<evidence type="ECO:0000256" key="1">
    <source>
        <dbReference type="ARBA" id="ARBA00004123"/>
    </source>
</evidence>
<feature type="region of interest" description="Disordered" evidence="26">
    <location>
        <begin position="214"/>
        <end position="247"/>
    </location>
</feature>
<dbReference type="GO" id="GO:0050728">
    <property type="term" value="P:negative regulation of inflammatory response"/>
    <property type="evidence" value="ECO:0000318"/>
    <property type="project" value="GO_Central"/>
</dbReference>
<dbReference type="GO" id="GO:1903413">
    <property type="term" value="P:cellular response to bile acid"/>
    <property type="evidence" value="ECO:0007669"/>
    <property type="project" value="UniProtKB-ARBA"/>
</dbReference>
<dbReference type="InterPro" id="IPR050234">
    <property type="entry name" value="Nuclear_hormone_rcpt_NR1"/>
</dbReference>
<keyword evidence="4" id="KW-0678">Repressor</keyword>
<keyword evidence="18 25" id="KW-0675">Receptor</keyword>
<dbReference type="GO" id="GO:0042632">
    <property type="term" value="P:cholesterol homeostasis"/>
    <property type="evidence" value="ECO:0000318"/>
    <property type="project" value="GO_Central"/>
</dbReference>
<dbReference type="SUPFAM" id="SSF57716">
    <property type="entry name" value="Glucocorticoid receptor-like (DNA-binding domain)"/>
    <property type="match status" value="1"/>
</dbReference>
<dbReference type="GO" id="GO:0000978">
    <property type="term" value="F:RNA polymerase II cis-regulatory region sequence-specific DNA binding"/>
    <property type="evidence" value="ECO:0000318"/>
    <property type="project" value="GO_Central"/>
</dbReference>
<evidence type="ECO:0000256" key="24">
    <source>
        <dbReference type="ARBA" id="ARBA00083984"/>
    </source>
</evidence>
<dbReference type="InterPro" id="IPR000536">
    <property type="entry name" value="Nucl_hrmn_rcpt_lig-bd"/>
</dbReference>
<evidence type="ECO:0000256" key="9">
    <source>
        <dbReference type="ARBA" id="ARBA00022771"/>
    </source>
</evidence>
<dbReference type="GO" id="GO:0090575">
    <property type="term" value="C:RNA polymerase II transcription regulator complex"/>
    <property type="evidence" value="ECO:0000318"/>
    <property type="project" value="GO_Central"/>
</dbReference>
<dbReference type="PRINTS" id="PR00546">
    <property type="entry name" value="THYROIDHORMR"/>
</dbReference>
<dbReference type="GO" id="GO:0004879">
    <property type="term" value="F:nuclear receptor activity"/>
    <property type="evidence" value="ECO:0000318"/>
    <property type="project" value="GO_Central"/>
</dbReference>
<evidence type="ECO:0000256" key="26">
    <source>
        <dbReference type="SAM" id="MobiDB-lite"/>
    </source>
</evidence>
<keyword evidence="14 25" id="KW-0805">Transcription regulation</keyword>
<dbReference type="GO" id="GO:0001228">
    <property type="term" value="F:DNA-binding transcription activator activity, RNA polymerase II-specific"/>
    <property type="evidence" value="ECO:0007669"/>
    <property type="project" value="UniProtKB-ARBA"/>
</dbReference>
<evidence type="ECO:0000259" key="28">
    <source>
        <dbReference type="PROSITE" id="PS51843"/>
    </source>
</evidence>
<dbReference type="Pfam" id="PF00104">
    <property type="entry name" value="Hormone_recep"/>
    <property type="match status" value="1"/>
</dbReference>
<evidence type="ECO:0000256" key="11">
    <source>
        <dbReference type="ARBA" id="ARBA00022843"/>
    </source>
</evidence>
<evidence type="ECO:0000313" key="29">
    <source>
        <dbReference type="Proteomes" id="UP000186698"/>
    </source>
</evidence>
<sequence length="479" mass="55134">MESEIDETGYAQLSLDSAISVLDTSEFIGLHSVHTNSADHDSQDPSFSSPYNHVQFPSVHHSMTLSSSSSPYHLNSNYYSQHAEEWCSSGIYDLKRIPSENLYAIDTDVIDLPAAKKHRVSPRVGKVKGDELCVVCGDNASGYHYNALTCEGCKGFFRRSITKNAVYKCKNSGNCEMDMYMRRKCQECRLRKCKQMGMLAECLLTEIQCKSKRLRKNAKPPSEQSFHEDNDGHETKQVTSTTKTNQENMELTQEQMGLLQYVMDSHLKHRLPQSLATRLILQEDVGSDDNFVFLTEMATRHVQILVEFTKKLPGFQTLDHEDQIALLKGSAVEAMFLRSAELFNRKLFESHTDILEERIRKSGISHDYINPMFNFYKSVGELKMVEEEYALLTAVVILTPDRQYLKDKESVEKLQETFLHVLEKICKRHHPDNPQHFARLLGRLTELRTFSHHHADMLMSWRVNDHKFTPLLCEIWDVQ</sequence>
<evidence type="ECO:0000256" key="8">
    <source>
        <dbReference type="ARBA" id="ARBA00022723"/>
    </source>
</evidence>
<evidence type="ECO:0000313" key="30">
    <source>
        <dbReference type="RefSeq" id="XP_041444608.1"/>
    </source>
</evidence>
<evidence type="ECO:0000256" key="23">
    <source>
        <dbReference type="ARBA" id="ARBA00078631"/>
    </source>
</evidence>
<dbReference type="FunFam" id="1.10.565.10:FF:000018">
    <property type="entry name" value="Bile acid receptor isoform 4"/>
    <property type="match status" value="1"/>
</dbReference>
<evidence type="ECO:0000256" key="19">
    <source>
        <dbReference type="ARBA" id="ARBA00023198"/>
    </source>
</evidence>
<keyword evidence="19" id="KW-0395">Inflammatory response</keyword>
<reference evidence="29" key="1">
    <citation type="submission" date="2024-06" db="UniProtKB">
        <authorList>
            <consortium name="RefSeq"/>
        </authorList>
    </citation>
    <scope>NUCLEOTIDE SEQUENCE [LARGE SCALE GENOMIC DNA]</scope>
    <source>
        <strain evidence="29">J_2021</strain>
    </source>
</reference>
<keyword evidence="12" id="KW-0391">Immunity</keyword>
<dbReference type="FunFam" id="3.30.50.10:FF:000021">
    <property type="entry name" value="bile acid receptor isoform X2"/>
    <property type="match status" value="1"/>
</dbReference>
<dbReference type="SMART" id="SM00399">
    <property type="entry name" value="ZnF_C4"/>
    <property type="match status" value="1"/>
</dbReference>
<dbReference type="InterPro" id="IPR001728">
    <property type="entry name" value="ThyrH_rcpt"/>
</dbReference>
<keyword evidence="16" id="KW-0010">Activator</keyword>
<keyword evidence="9 25" id="KW-0863">Zinc-finger</keyword>
<evidence type="ECO:0000256" key="21">
    <source>
        <dbReference type="ARBA" id="ARBA00071503"/>
    </source>
</evidence>